<sequence length="153" mass="17035">MDTQNQTSINAFQRLPRMEAALYLLGDPEQVIRHPRVSRAEKRALLASWASDAYVVENQPTLRRLDNGTVIPVERIISALKALDEMPEAGERFSARVLPWRSSARRGASWRRTGRFFGPDDDDDPPPCPVSAAPRPRPLGGRGATVSRDLAYA</sequence>
<organism evidence="2 3">
    <name type="scientific">Mesorhizobium qingshengii</name>
    <dbReference type="NCBI Taxonomy" id="1165689"/>
    <lineage>
        <taxon>Bacteria</taxon>
        <taxon>Pseudomonadati</taxon>
        <taxon>Pseudomonadota</taxon>
        <taxon>Alphaproteobacteria</taxon>
        <taxon>Hyphomicrobiales</taxon>
        <taxon>Phyllobacteriaceae</taxon>
        <taxon>Mesorhizobium</taxon>
    </lineage>
</organism>
<accession>A0ABT4QXX5</accession>
<dbReference type="Proteomes" id="UP001152178">
    <property type="component" value="Unassembled WGS sequence"/>
</dbReference>
<proteinExistence type="predicted"/>
<keyword evidence="3" id="KW-1185">Reference proteome</keyword>
<feature type="region of interest" description="Disordered" evidence="1">
    <location>
        <begin position="112"/>
        <end position="153"/>
    </location>
</feature>
<evidence type="ECO:0000313" key="2">
    <source>
        <dbReference type="EMBL" id="MCZ8546361.1"/>
    </source>
</evidence>
<reference evidence="2" key="1">
    <citation type="submission" date="2022-11" db="EMBL/GenBank/DDBJ databases">
        <authorList>
            <person name="Coimbra C."/>
        </authorList>
    </citation>
    <scope>NUCLEOTIDE SEQUENCE</scope>
    <source>
        <strain evidence="2">Jales19</strain>
    </source>
</reference>
<evidence type="ECO:0000313" key="3">
    <source>
        <dbReference type="Proteomes" id="UP001152178"/>
    </source>
</evidence>
<dbReference type="RefSeq" id="WP_269906719.1">
    <property type="nucleotide sequence ID" value="NZ_JAPFQA010000008.1"/>
</dbReference>
<protein>
    <submittedName>
        <fullName evidence="2">Uncharacterized protein</fullName>
    </submittedName>
</protein>
<name>A0ABT4QXX5_9HYPH</name>
<gene>
    <name evidence="2" type="ORF">OOJ09_19405</name>
</gene>
<comment type="caution">
    <text evidence="2">The sequence shown here is derived from an EMBL/GenBank/DDBJ whole genome shotgun (WGS) entry which is preliminary data.</text>
</comment>
<dbReference type="EMBL" id="JAPFQA010000008">
    <property type="protein sequence ID" value="MCZ8546361.1"/>
    <property type="molecule type" value="Genomic_DNA"/>
</dbReference>
<evidence type="ECO:0000256" key="1">
    <source>
        <dbReference type="SAM" id="MobiDB-lite"/>
    </source>
</evidence>